<gene>
    <name evidence="1" type="ORF">PHPALM_30785</name>
</gene>
<evidence type="ECO:0000313" key="1">
    <source>
        <dbReference type="EMBL" id="POM60368.1"/>
    </source>
</evidence>
<keyword evidence="2" id="KW-1185">Reference proteome</keyword>
<dbReference type="Proteomes" id="UP000237271">
    <property type="component" value="Unassembled WGS sequence"/>
</dbReference>
<evidence type="ECO:0000313" key="2">
    <source>
        <dbReference type="Proteomes" id="UP000237271"/>
    </source>
</evidence>
<accession>A0A2P4X497</accession>
<comment type="caution">
    <text evidence="1">The sequence shown here is derived from an EMBL/GenBank/DDBJ whole genome shotgun (WGS) entry which is preliminary data.</text>
</comment>
<dbReference type="OrthoDB" id="101233at2759"/>
<reference evidence="1 2" key="1">
    <citation type="journal article" date="2017" name="Genome Biol. Evol.">
        <title>Phytophthora megakarya and P. palmivora, closely related causal agents of cacao black pod rot, underwent increases in genome sizes and gene numbers by different mechanisms.</title>
        <authorList>
            <person name="Ali S.S."/>
            <person name="Shao J."/>
            <person name="Lary D.J."/>
            <person name="Kronmiller B."/>
            <person name="Shen D."/>
            <person name="Strem M.D."/>
            <person name="Amoako-Attah I."/>
            <person name="Akrofi A.Y."/>
            <person name="Begoude B.A."/>
            <person name="Ten Hoopen G.M."/>
            <person name="Coulibaly K."/>
            <person name="Kebe B.I."/>
            <person name="Melnick R.L."/>
            <person name="Guiltinan M.J."/>
            <person name="Tyler B.M."/>
            <person name="Meinhardt L.W."/>
            <person name="Bailey B.A."/>
        </authorList>
    </citation>
    <scope>NUCLEOTIDE SEQUENCE [LARGE SCALE GENOMIC DNA]</scope>
    <source>
        <strain evidence="2">sbr112.9</strain>
    </source>
</reference>
<organism evidence="1 2">
    <name type="scientific">Phytophthora palmivora</name>
    <dbReference type="NCBI Taxonomy" id="4796"/>
    <lineage>
        <taxon>Eukaryota</taxon>
        <taxon>Sar</taxon>
        <taxon>Stramenopiles</taxon>
        <taxon>Oomycota</taxon>
        <taxon>Peronosporomycetes</taxon>
        <taxon>Peronosporales</taxon>
        <taxon>Peronosporaceae</taxon>
        <taxon>Phytophthora</taxon>
    </lineage>
</organism>
<sequence length="713" mass="87489">MVTSQLLCNNLSRAVFIRWKSYVSRRRKCLHQLHRADDLYIQLLRKRAVARLRKQTKFQQAVVRAAAFGRINGARYIWRQWRYFVAVRRRKTSRRMLAEHTRIQNHNRRHFCAWKTQTKRCVKGRRDKSDALYRVSCLRMVWARWNRAVGWRRCITAMECQRLGHLHVTALRRWRTYTRNRIKIKGLTTKAIAFQKRKLRLNVWRLWLRYIVHRQDQQKQLAWVLSYYSVEILLRRSLASVFKQSQKGDTFTCWKSYWQERQVINEKQLQARVFHCVHVEQSVLATWGAFVRARKQTKIAIAFNSTKVLLGSFRFWKRRVHVVRQMRKMLLYQESFRAQTHFDAWKRFMLAKKQMNERLHKAICFKDKLRKLDVWQKWSVWVSIQLQERATIALAVSFRERFFTRKAFVFWNGRAANWKHKRFQRDRALLQFKNALLHRGFRLLVDWWQFKVKVAQLQVRLSTVLVRRRKCRVITNMRDLCAESNRKRALIKRACSHWQICHQQKVWGRILQWFDASKYRKLQRVHADNFARIHLLRRCVQALQVHIYDTKQVKAKIEAFRCRYFRSVADDCFFQWRSFTTFKLKLHILRRQSLQSQRRQRLQQWHRIAVEKVRRRTGMQQIAVKRRLHELLKWFNHWESVCTDQWIDKELVAHHQRHAHKQRMLRFAVKTLKSRLPARYERQKCRRFFLQHHCPFLIQVLHQWRQTTSTCDV</sequence>
<proteinExistence type="predicted"/>
<dbReference type="AlphaFoldDB" id="A0A2P4X497"/>
<dbReference type="EMBL" id="NCKW01016885">
    <property type="protein sequence ID" value="POM60368.1"/>
    <property type="molecule type" value="Genomic_DNA"/>
</dbReference>
<evidence type="ECO:0008006" key="3">
    <source>
        <dbReference type="Google" id="ProtNLM"/>
    </source>
</evidence>
<protein>
    <recommendedName>
        <fullName evidence="3">Sfi1 spindle body domain-containing protein</fullName>
    </recommendedName>
</protein>
<name>A0A2P4X497_9STRA</name>